<dbReference type="GO" id="GO:0042048">
    <property type="term" value="P:olfactory behavior"/>
    <property type="evidence" value="ECO:0007669"/>
    <property type="project" value="TreeGrafter"/>
</dbReference>
<evidence type="ECO:0000256" key="1">
    <source>
        <dbReference type="ARBA" id="ARBA00004225"/>
    </source>
</evidence>
<dbReference type="InterPro" id="IPR004686">
    <property type="entry name" value="Mtc"/>
</dbReference>
<comment type="caution">
    <text evidence="12">The sequence shown here is derived from an EMBL/GenBank/DDBJ whole genome shotgun (WGS) entry which is preliminary data.</text>
</comment>
<evidence type="ECO:0000256" key="2">
    <source>
        <dbReference type="ARBA" id="ARBA00005974"/>
    </source>
</evidence>
<dbReference type="GO" id="GO:0015075">
    <property type="term" value="F:monoatomic ion transmembrane transporter activity"/>
    <property type="evidence" value="ECO:0007669"/>
    <property type="project" value="InterPro"/>
</dbReference>
<evidence type="ECO:0000256" key="5">
    <source>
        <dbReference type="ARBA" id="ARBA00022970"/>
    </source>
</evidence>
<feature type="domain" description="Cilia- and flagella-associated protein 69 ARM repeats" evidence="11">
    <location>
        <begin position="126"/>
        <end position="274"/>
    </location>
</feature>
<keyword evidence="3" id="KW-0813">Transport</keyword>
<dbReference type="Gene3D" id="1.25.10.10">
    <property type="entry name" value="Leucine-rich Repeat Variant"/>
    <property type="match status" value="1"/>
</dbReference>
<dbReference type="InterPro" id="IPR048732">
    <property type="entry name" value="CFA69"/>
</dbReference>
<dbReference type="GO" id="GO:0006865">
    <property type="term" value="P:amino acid transport"/>
    <property type="evidence" value="ECO:0007669"/>
    <property type="project" value="UniProtKB-KW"/>
</dbReference>
<dbReference type="GO" id="GO:1990834">
    <property type="term" value="P:response to odorant"/>
    <property type="evidence" value="ECO:0007669"/>
    <property type="project" value="TreeGrafter"/>
</dbReference>
<dbReference type="GO" id="GO:1902093">
    <property type="term" value="P:positive regulation of flagellated sperm motility"/>
    <property type="evidence" value="ECO:0007669"/>
    <property type="project" value="TreeGrafter"/>
</dbReference>
<comment type="subcellular location">
    <subcellularLocation>
        <location evidence="1">Mitochondrion membrane</location>
        <topology evidence="1">Multi-pass membrane protein</topology>
    </subcellularLocation>
</comment>
<evidence type="ECO:0000256" key="10">
    <source>
        <dbReference type="SAM" id="Phobius"/>
    </source>
</evidence>
<evidence type="ECO:0000256" key="4">
    <source>
        <dbReference type="ARBA" id="ARBA00022692"/>
    </source>
</evidence>
<dbReference type="OrthoDB" id="191673at2759"/>
<feature type="compositionally biased region" description="Basic residues" evidence="9">
    <location>
        <begin position="1"/>
        <end position="11"/>
    </location>
</feature>
<evidence type="ECO:0000256" key="3">
    <source>
        <dbReference type="ARBA" id="ARBA00022448"/>
    </source>
</evidence>
<feature type="domain" description="Cilia- and flagella-associated protein 69 ARM repeats" evidence="11">
    <location>
        <begin position="61"/>
        <end position="124"/>
    </location>
</feature>
<evidence type="ECO:0000256" key="7">
    <source>
        <dbReference type="ARBA" id="ARBA00023128"/>
    </source>
</evidence>
<feature type="transmembrane region" description="Helical" evidence="10">
    <location>
        <begin position="989"/>
        <end position="1009"/>
    </location>
</feature>
<dbReference type="SUPFAM" id="SSF48371">
    <property type="entry name" value="ARM repeat"/>
    <property type="match status" value="1"/>
</dbReference>
<reference evidence="12 13" key="1">
    <citation type="journal article" date="2019" name="Genome Biol. Evol.">
        <title>Whole-Genome Sequencing of the Giant Devil Catfish, Bagarius yarrelli.</title>
        <authorList>
            <person name="Jiang W."/>
            <person name="Lv Y."/>
            <person name="Cheng L."/>
            <person name="Yang K."/>
            <person name="Chao B."/>
            <person name="Wang X."/>
            <person name="Li Y."/>
            <person name="Pan X."/>
            <person name="You X."/>
            <person name="Zhang Y."/>
            <person name="Yang J."/>
            <person name="Li J."/>
            <person name="Zhang X."/>
            <person name="Liu S."/>
            <person name="Sun C."/>
            <person name="Yang J."/>
            <person name="Shi Q."/>
        </authorList>
    </citation>
    <scope>NUCLEOTIDE SEQUENCE [LARGE SCALE GENOMIC DNA]</scope>
    <source>
        <strain evidence="12">JWS20170419001</strain>
        <tissue evidence="12">Muscle</tissue>
    </source>
</reference>
<dbReference type="GO" id="GO:0031966">
    <property type="term" value="C:mitochondrial membrane"/>
    <property type="evidence" value="ECO:0007669"/>
    <property type="project" value="UniProtKB-SubCell"/>
</dbReference>
<proteinExistence type="inferred from homology"/>
<sequence>MSSKTRKKIIRKVADSKSQSPKIPLPPIAQDVPADSSDVRQASGNPDLVGVLNLLQDPKSFLKDLTDIFKILDICAKKSKKHPEYATVLRDLVYICRLPFLKEKASDEMNYAGVVTDSLTQLGVFPISLEYRRELVERSCLAETLLMSLAVLEKQLSVRLYVLKTLKFLSKASAVNCSLILKAEGAQKICLHMNEPDPSGQLLYRSTEILGNLLENGFREEVSKQLSNMDCVMVLKEAFLHQFLNGHRHQHQQIHNDLLLITISVAENPRAPLILFKKSRVMLALMLLVRPVDSENTHSWKAQKNWTSEQKEILQLQALTTLSTVAPLMLEEYMECQANTCLLALLDWCTQQESDSFPNQGQGFYGNRGQGERKAQMQYCLRLLRCMASLSNSLVNQDLCDQGAISLLIGLLIQFQERKEKEDAASLEIQTNVLIILSSLCEGDMHRKDLFGAAGVEVMVRYLKMDPSQIYSGLGHNRLVLAAVDCIWSCIVGCYTTEDLFLEKEGAFLLLDLIQSSPRGMQSVTLGTLLELCDNPKTLASIKTWRGTKELTVPALLLQLWREEEAEIGVKRDQHGRITGFEDVTDLSTEDSITLSIVRNYLDFKVAEVWNELMAELELEGVRPISPDAEALRTISESSDNKVRQVSVVQQSIMDRKEQEDLHQEKHAYQEISLNHKQQELTAKAWEHHVAKTSNYNILKESKLLQEKSIEASRPKEKPEDRMAAELSTSINIKEPRWDQGTFMGRAKHFFTVTDPRNVLLSNEQLEKARQIIQDYRQGVVTPGLTEDELWRAKYIFDSAFHPDTGEKMLLIGRMSAQVPMNMTITGCMMTFYRTTPAVLFWQWINQSFNAIVNYTNRSGDAPITVNQLGTAYVSATTGAVATALGLNSLAKHVSPLIGRFVPFAAVAAANCINIPLMRQRELKHGIPVLDENGNRLGESSKAAQQAISQVVISRILMASPGMAIPPFLMNSLEKKAFLKRFPWMSAPIQVVLVGFCLVFATPLCCALFPQKSSMAVSRLEPELQEKIRSSHPGVERVYFNKGL</sequence>
<dbReference type="NCBIfam" id="TIGR00798">
    <property type="entry name" value="mtc"/>
    <property type="match status" value="1"/>
</dbReference>
<keyword evidence="7" id="KW-0496">Mitochondrion</keyword>
<accession>A0A556V9Y0</accession>
<dbReference type="GO" id="GO:0097730">
    <property type="term" value="C:non-motile cilium"/>
    <property type="evidence" value="ECO:0007669"/>
    <property type="project" value="TreeGrafter"/>
</dbReference>
<gene>
    <name evidence="12" type="ORF">Baya_14837</name>
</gene>
<evidence type="ECO:0000313" key="12">
    <source>
        <dbReference type="EMBL" id="TTD03345.1"/>
    </source>
</evidence>
<evidence type="ECO:0000313" key="13">
    <source>
        <dbReference type="Proteomes" id="UP000319801"/>
    </source>
</evidence>
<keyword evidence="13" id="KW-1185">Reference proteome</keyword>
<dbReference type="InterPro" id="IPR011989">
    <property type="entry name" value="ARM-like"/>
</dbReference>
<evidence type="ECO:0000259" key="11">
    <source>
        <dbReference type="Pfam" id="PF21049"/>
    </source>
</evidence>
<dbReference type="EMBL" id="VCAZ01000179">
    <property type="protein sequence ID" value="TTD03345.1"/>
    <property type="molecule type" value="Genomic_DNA"/>
</dbReference>
<feature type="domain" description="Cilia- and flagella-associated protein 69 ARM repeats" evidence="11">
    <location>
        <begin position="580"/>
        <end position="612"/>
    </location>
</feature>
<dbReference type="Pfam" id="PF03820">
    <property type="entry name" value="SFXNs"/>
    <property type="match status" value="1"/>
</dbReference>
<dbReference type="PANTHER" id="PTHR14716:SF0">
    <property type="entry name" value="CILIA- AND FLAGELLA-ASSOCIATED PROTEIN 69"/>
    <property type="match status" value="1"/>
</dbReference>
<keyword evidence="8 10" id="KW-0472">Membrane</keyword>
<keyword evidence="4 10" id="KW-0812">Transmembrane</keyword>
<evidence type="ECO:0000256" key="6">
    <source>
        <dbReference type="ARBA" id="ARBA00022989"/>
    </source>
</evidence>
<name>A0A556V9Y0_BAGYA</name>
<evidence type="ECO:0000256" key="8">
    <source>
        <dbReference type="ARBA" id="ARBA00023136"/>
    </source>
</evidence>
<comment type="similarity">
    <text evidence="2">Belongs to the sideroflexin family.</text>
</comment>
<dbReference type="InterPro" id="IPR016024">
    <property type="entry name" value="ARM-type_fold"/>
</dbReference>
<organism evidence="12 13">
    <name type="scientific">Bagarius yarrelli</name>
    <name type="common">Goonch</name>
    <name type="synonym">Bagrus yarrelli</name>
    <dbReference type="NCBI Taxonomy" id="175774"/>
    <lineage>
        <taxon>Eukaryota</taxon>
        <taxon>Metazoa</taxon>
        <taxon>Chordata</taxon>
        <taxon>Craniata</taxon>
        <taxon>Vertebrata</taxon>
        <taxon>Euteleostomi</taxon>
        <taxon>Actinopterygii</taxon>
        <taxon>Neopterygii</taxon>
        <taxon>Teleostei</taxon>
        <taxon>Ostariophysi</taxon>
        <taxon>Siluriformes</taxon>
        <taxon>Sisoridae</taxon>
        <taxon>Sisorinae</taxon>
        <taxon>Bagarius</taxon>
    </lineage>
</organism>
<keyword evidence="6 10" id="KW-1133">Transmembrane helix</keyword>
<feature type="region of interest" description="Disordered" evidence="9">
    <location>
        <begin position="1"/>
        <end position="40"/>
    </location>
</feature>
<evidence type="ECO:0000256" key="9">
    <source>
        <dbReference type="SAM" id="MobiDB-lite"/>
    </source>
</evidence>
<dbReference type="GO" id="GO:0097225">
    <property type="term" value="C:sperm midpiece"/>
    <property type="evidence" value="ECO:0007669"/>
    <property type="project" value="TreeGrafter"/>
</dbReference>
<feature type="domain" description="Cilia- and flagella-associated protein 69 ARM repeats" evidence="11">
    <location>
        <begin position="275"/>
        <end position="579"/>
    </location>
</feature>
<keyword evidence="5" id="KW-0029">Amino-acid transport</keyword>
<dbReference type="AlphaFoldDB" id="A0A556V9Y0"/>
<dbReference type="Pfam" id="PF21049">
    <property type="entry name" value="CFA69_ARM_rpt"/>
    <property type="match status" value="4"/>
</dbReference>
<dbReference type="Proteomes" id="UP000319801">
    <property type="component" value="Unassembled WGS sequence"/>
</dbReference>
<dbReference type="PANTHER" id="PTHR14716">
    <property type="entry name" value="CILIA- AND FLAGELLA-ASSOCIATED PROTEIN 69"/>
    <property type="match status" value="1"/>
</dbReference>
<protein>
    <submittedName>
        <fullName evidence="12">Sideroflexin-1</fullName>
    </submittedName>
</protein>
<dbReference type="InterPro" id="IPR048733">
    <property type="entry name" value="CFA69_ARM_dom"/>
</dbReference>